<keyword evidence="6" id="KW-1185">Reference proteome</keyword>
<dbReference type="AlphaFoldDB" id="A0AAX1SK79"/>
<reference evidence="5" key="2">
    <citation type="submission" date="2020-02" db="EMBL/GenBank/DDBJ databases">
        <authorList>
            <person name="Littmann E."/>
            <person name="Sorbara M."/>
        </authorList>
    </citation>
    <scope>NUCLEOTIDE SEQUENCE</scope>
    <source>
        <strain evidence="5">MSK.1.17</strain>
    </source>
</reference>
<sequence length="420" mass="47266">MHKNRVVLKNVNIYQQGLADILIDEGRIIHISKEPGYEVGDAVCHDLKSHLMVPPYVESHIHLDYTYTAFHPSAINRTGTLFEGIARWSEIKKSDDVQTVKERAKRALKHQILSGIQYVRTHVDITDPDLTGLKALLELKEEYRDLVEIQIVAFPQEGLYCYPKAEELLEEALRMGADAIGAIPHFEYTEELGRASLKKVVELAVKYDRMIDVHCDETDDEHSHFLEQLAYLAHVNGIGARTTASHASAMASYNNAYTFKLFKLLRRAGIRFAVCPAENLYLQGRQDSYPKRRGITRVKELLEAGLNVSFAQDSISDPWYPLGNGNLMNILDIGLHACQLMSLKEIENALDLITVHGAKTMNLDAYGIKEGRMADFIILDAGTPFDAVQSRADVLCSVRHGKLLFKKEKPVCQTGHELLV</sequence>
<dbReference type="InterPro" id="IPR032466">
    <property type="entry name" value="Metal_Hydrolase"/>
</dbReference>
<dbReference type="GO" id="GO:0006209">
    <property type="term" value="P:cytosine catabolic process"/>
    <property type="evidence" value="ECO:0007669"/>
    <property type="project" value="TreeGrafter"/>
</dbReference>
<evidence type="ECO:0000256" key="1">
    <source>
        <dbReference type="ARBA" id="ARBA00022723"/>
    </source>
</evidence>
<dbReference type="GO" id="GO:0004131">
    <property type="term" value="F:cytosine deaminase activity"/>
    <property type="evidence" value="ECO:0007669"/>
    <property type="project" value="TreeGrafter"/>
</dbReference>
<reference evidence="5 6" key="1">
    <citation type="journal article" date="2020" name="Cell Host Microbe">
        <title>Functional and Genomic Variation between Human-Derived Isolates of Lachnospiraceae Reveals Inter- and Intra-Species Diversity.</title>
        <authorList>
            <person name="Sorbara M.T."/>
            <person name="Littmann E.R."/>
            <person name="Fontana E."/>
            <person name="Moody T.U."/>
            <person name="Kohout C.E."/>
            <person name="Gjonbalaj M."/>
            <person name="Eaton V."/>
            <person name="Seok R."/>
            <person name="Leiner I.M."/>
            <person name="Pamer E.G."/>
        </authorList>
    </citation>
    <scope>NUCLEOTIDE SEQUENCE [LARGE SCALE GENOMIC DNA]</scope>
    <source>
        <strain evidence="5 6">MSK.1.17</strain>
    </source>
</reference>
<dbReference type="CDD" id="cd01293">
    <property type="entry name" value="Bact_CD"/>
    <property type="match status" value="1"/>
</dbReference>
<dbReference type="GO" id="GO:0046872">
    <property type="term" value="F:metal ion binding"/>
    <property type="evidence" value="ECO:0007669"/>
    <property type="project" value="UniProtKB-KW"/>
</dbReference>
<dbReference type="PANTHER" id="PTHR32027">
    <property type="entry name" value="CYTOSINE DEAMINASE"/>
    <property type="match status" value="1"/>
</dbReference>
<dbReference type="GeneID" id="97209203"/>
<keyword evidence="1" id="KW-0479">Metal-binding</keyword>
<reference evidence="4" key="3">
    <citation type="submission" date="2022-01" db="EMBL/GenBank/DDBJ databases">
        <title>Collection of gut derived symbiotic bacterial strains cultured from healthy donors.</title>
        <authorList>
            <person name="Lin H."/>
            <person name="Kohout C."/>
            <person name="Waligurski E."/>
            <person name="Pamer E.G."/>
        </authorList>
    </citation>
    <scope>NUCLEOTIDE SEQUENCE</scope>
    <source>
        <strain evidence="4">DFI.6.55</strain>
    </source>
</reference>
<evidence type="ECO:0000313" key="7">
    <source>
        <dbReference type="Proteomes" id="UP001299608"/>
    </source>
</evidence>
<dbReference type="Gene3D" id="2.30.40.10">
    <property type="entry name" value="Urease, subunit C, domain 1"/>
    <property type="match status" value="1"/>
</dbReference>
<evidence type="ECO:0000259" key="3">
    <source>
        <dbReference type="Pfam" id="PF07969"/>
    </source>
</evidence>
<evidence type="ECO:0000313" key="6">
    <source>
        <dbReference type="Proteomes" id="UP000669239"/>
    </source>
</evidence>
<dbReference type="Proteomes" id="UP000669239">
    <property type="component" value="Unassembled WGS sequence"/>
</dbReference>
<accession>A0AAX1SK79</accession>
<dbReference type="Gene3D" id="3.20.20.140">
    <property type="entry name" value="Metal-dependent hydrolases"/>
    <property type="match status" value="1"/>
</dbReference>
<dbReference type="InterPro" id="IPR011059">
    <property type="entry name" value="Metal-dep_hydrolase_composite"/>
</dbReference>
<protein>
    <submittedName>
        <fullName evidence="4">Cytosine deaminase</fullName>
    </submittedName>
</protein>
<feature type="domain" description="Amidohydrolase 3" evidence="3">
    <location>
        <begin position="46"/>
        <end position="404"/>
    </location>
</feature>
<evidence type="ECO:0000256" key="2">
    <source>
        <dbReference type="ARBA" id="ARBA00022801"/>
    </source>
</evidence>
<evidence type="ECO:0000313" key="4">
    <source>
        <dbReference type="EMBL" id="MCG4746089.1"/>
    </source>
</evidence>
<organism evidence="4 7">
    <name type="scientific">Enterocloster aldenensis</name>
    <dbReference type="NCBI Taxonomy" id="358742"/>
    <lineage>
        <taxon>Bacteria</taxon>
        <taxon>Bacillati</taxon>
        <taxon>Bacillota</taxon>
        <taxon>Clostridia</taxon>
        <taxon>Lachnospirales</taxon>
        <taxon>Lachnospiraceae</taxon>
        <taxon>Enterocloster</taxon>
    </lineage>
</organism>
<proteinExistence type="predicted"/>
<dbReference type="GO" id="GO:0035888">
    <property type="term" value="F:isoguanine deaminase activity"/>
    <property type="evidence" value="ECO:0007669"/>
    <property type="project" value="TreeGrafter"/>
</dbReference>
<comment type="caution">
    <text evidence="4">The sequence shown here is derived from an EMBL/GenBank/DDBJ whole genome shotgun (WGS) entry which is preliminary data.</text>
</comment>
<dbReference type="InterPro" id="IPR052349">
    <property type="entry name" value="Metallo-hydrolase_Enzymes"/>
</dbReference>
<dbReference type="SUPFAM" id="SSF51556">
    <property type="entry name" value="Metallo-dependent hydrolases"/>
    <property type="match status" value="1"/>
</dbReference>
<dbReference type="NCBIfam" id="NF006685">
    <property type="entry name" value="PRK09230.1"/>
    <property type="match status" value="1"/>
</dbReference>
<dbReference type="InterPro" id="IPR013108">
    <property type="entry name" value="Amidohydro_3"/>
</dbReference>
<dbReference type="SUPFAM" id="SSF51338">
    <property type="entry name" value="Composite domain of metallo-dependent hydrolases"/>
    <property type="match status" value="1"/>
</dbReference>
<name>A0AAX1SK79_9FIRM</name>
<keyword evidence="2" id="KW-0378">Hydrolase</keyword>
<dbReference type="PANTHER" id="PTHR32027:SF0">
    <property type="entry name" value="CYTOSINE DEAMINASE"/>
    <property type="match status" value="1"/>
</dbReference>
<dbReference type="Pfam" id="PF07969">
    <property type="entry name" value="Amidohydro_3"/>
    <property type="match status" value="1"/>
</dbReference>
<dbReference type="Proteomes" id="UP001299608">
    <property type="component" value="Unassembled WGS sequence"/>
</dbReference>
<dbReference type="FunFam" id="3.20.20.140:FF:000019">
    <property type="entry name" value="Cytosine deaminase"/>
    <property type="match status" value="1"/>
</dbReference>
<evidence type="ECO:0000313" key="5">
    <source>
        <dbReference type="EMBL" id="NSJ48106.1"/>
    </source>
</evidence>
<dbReference type="EMBL" id="JAAITT010000005">
    <property type="protein sequence ID" value="NSJ48106.1"/>
    <property type="molecule type" value="Genomic_DNA"/>
</dbReference>
<dbReference type="EMBL" id="JAKNGE010000012">
    <property type="protein sequence ID" value="MCG4746089.1"/>
    <property type="molecule type" value="Genomic_DNA"/>
</dbReference>
<dbReference type="RefSeq" id="WP_117559739.1">
    <property type="nucleotide sequence ID" value="NZ_BAABZL010000001.1"/>
</dbReference>
<gene>
    <name evidence="4" type="primary">codA</name>
    <name evidence="5" type="ORF">G5B36_05270</name>
    <name evidence="4" type="ORF">L0N08_11745</name>
</gene>